<comment type="caution">
    <text evidence="1">The sequence shown here is derived from an EMBL/GenBank/DDBJ whole genome shotgun (WGS) entry which is preliminary data.</text>
</comment>
<evidence type="ECO:0000313" key="1">
    <source>
        <dbReference type="EMBL" id="KAH7996610.1"/>
    </source>
</evidence>
<protein>
    <submittedName>
        <fullName evidence="1">Uncharacterized protein</fullName>
    </submittedName>
</protein>
<name>A0ACB8EVN7_9SAUR</name>
<accession>A0ACB8EVN7</accession>
<proteinExistence type="predicted"/>
<reference evidence="1" key="1">
    <citation type="submission" date="2021-08" db="EMBL/GenBank/DDBJ databases">
        <title>The first chromosome-level gecko genome reveals the dynamic sex chromosomes of Neotropical dwarf geckos (Sphaerodactylidae: Sphaerodactylus).</title>
        <authorList>
            <person name="Pinto B.J."/>
            <person name="Keating S.E."/>
            <person name="Gamble T."/>
        </authorList>
    </citation>
    <scope>NUCLEOTIDE SEQUENCE</scope>
    <source>
        <strain evidence="1">TG3544</strain>
    </source>
</reference>
<organism evidence="1 2">
    <name type="scientific">Sphaerodactylus townsendi</name>
    <dbReference type="NCBI Taxonomy" id="933632"/>
    <lineage>
        <taxon>Eukaryota</taxon>
        <taxon>Metazoa</taxon>
        <taxon>Chordata</taxon>
        <taxon>Craniata</taxon>
        <taxon>Vertebrata</taxon>
        <taxon>Euteleostomi</taxon>
        <taxon>Lepidosauria</taxon>
        <taxon>Squamata</taxon>
        <taxon>Bifurcata</taxon>
        <taxon>Gekkota</taxon>
        <taxon>Sphaerodactylidae</taxon>
        <taxon>Sphaerodactylus</taxon>
    </lineage>
</organism>
<evidence type="ECO:0000313" key="2">
    <source>
        <dbReference type="Proteomes" id="UP000827872"/>
    </source>
</evidence>
<sequence length="162" mass="18720">MFLLFPGYCSSETDFIKIKMIRNPSETISARVELDCEPKMADSGVYWVRQDSSNYLHNLLYVTARSEKFPKTTPNYEVSRSGNSYKLIVTRFEDQDRGIYHCATLHNRKLYFSSGLRIFWPVRTTQAPTTQRRALETPNTNKQRITSEPSKCPDVTDTGMSM</sequence>
<dbReference type="EMBL" id="CM037628">
    <property type="protein sequence ID" value="KAH7996610.1"/>
    <property type="molecule type" value="Genomic_DNA"/>
</dbReference>
<dbReference type="Proteomes" id="UP000827872">
    <property type="component" value="Linkage Group LG15"/>
</dbReference>
<gene>
    <name evidence="1" type="ORF">K3G42_008474</name>
</gene>
<keyword evidence="2" id="KW-1185">Reference proteome</keyword>